<evidence type="ECO:0000313" key="4">
    <source>
        <dbReference type="Proteomes" id="UP000233748"/>
    </source>
</evidence>
<proteinExistence type="predicted"/>
<gene>
    <name evidence="1" type="ORF">XpruCFBP8353_05490</name>
    <name evidence="2" type="ORF">XpruCFBP8354_05490</name>
</gene>
<dbReference type="Proteomes" id="UP000233748">
    <property type="component" value="Unassembled WGS sequence"/>
</dbReference>
<dbReference type="Proteomes" id="UP000233720">
    <property type="component" value="Unassembled WGS sequence"/>
</dbReference>
<accession>A0A2N3RQP3</accession>
<evidence type="ECO:0000313" key="3">
    <source>
        <dbReference type="Proteomes" id="UP000233720"/>
    </source>
</evidence>
<comment type="caution">
    <text evidence="1">The sequence shown here is derived from an EMBL/GenBank/DDBJ whole genome shotgun (WGS) entry which is preliminary data.</text>
</comment>
<dbReference type="EMBL" id="PHKW01000001">
    <property type="protein sequence ID" value="PKV19048.1"/>
    <property type="molecule type" value="Genomic_DNA"/>
</dbReference>
<name>A0A2N3RQP3_9XANT</name>
<dbReference type="EMBL" id="PHKV01000001">
    <property type="protein sequence ID" value="PKV14770.1"/>
    <property type="molecule type" value="Genomic_DNA"/>
</dbReference>
<reference evidence="3 4" key="1">
    <citation type="submission" date="2017-11" db="EMBL/GenBank/DDBJ databases">
        <title>Xanthomonas prunicola sp. nov., a novel pathogen that affects nectarine (Prunus persica var. nectarine) trees.</title>
        <authorList>
            <person name="Lopez M."/>
            <person name="Lopez-Soriano P."/>
            <person name="Garita-Cambronero J."/>
            <person name="Beltran C."/>
            <person name="Taghouti G."/>
            <person name="Portier P."/>
            <person name="Cubero J."/>
            <person name="Fischer-Le Saux M."/>
            <person name="Marco-Noales E."/>
        </authorList>
    </citation>
    <scope>NUCLEOTIDE SEQUENCE [LARGE SCALE GENOMIC DNA]</scope>
    <source>
        <strain evidence="1 3">CFBP8353</strain>
        <strain evidence="2 4">CFBP8354</strain>
    </source>
</reference>
<dbReference type="OrthoDB" id="9942065at2"/>
<sequence>MHTRKRAEPALDQRGPCLRTGLVAAANLALLGVSAFSRRQPVTTMTLGTSAIERFHAYFAHSHHGGLDLGESAAPFTDRDSSMQFPMWCVSVFPAAVTILN</sequence>
<keyword evidence="4" id="KW-1185">Reference proteome</keyword>
<evidence type="ECO:0000313" key="1">
    <source>
        <dbReference type="EMBL" id="PKV14770.1"/>
    </source>
</evidence>
<protein>
    <submittedName>
        <fullName evidence="1">Uncharacterized protein</fullName>
    </submittedName>
</protein>
<dbReference type="AlphaFoldDB" id="A0A2N3RQP3"/>
<organism evidence="1 3">
    <name type="scientific">Xanthomonas prunicola</name>
    <dbReference type="NCBI Taxonomy" id="2053930"/>
    <lineage>
        <taxon>Bacteria</taxon>
        <taxon>Pseudomonadati</taxon>
        <taxon>Pseudomonadota</taxon>
        <taxon>Gammaproteobacteria</taxon>
        <taxon>Lysobacterales</taxon>
        <taxon>Lysobacteraceae</taxon>
        <taxon>Xanthomonas</taxon>
    </lineage>
</organism>
<evidence type="ECO:0000313" key="2">
    <source>
        <dbReference type="EMBL" id="PKV19048.1"/>
    </source>
</evidence>